<sequence>MTERHEDTGRERPARRTAARRGERAGQREGSPDGARDGAPDGTARNGTAPARRRGRSRAVLPAEAARRAAEQIVALTGRELESVVSIERQGEGWRIGVEVVETRRIPDSADILAVFEAEVDEHGDLHGYKRISRHSRGQLHGGGR</sequence>
<protein>
    <submittedName>
        <fullName evidence="2">Gas vesicle protein GvpO</fullName>
    </submittedName>
</protein>
<evidence type="ECO:0000313" key="2">
    <source>
        <dbReference type="EMBL" id="MFC5948909.1"/>
    </source>
</evidence>
<dbReference type="Pfam" id="PF05800">
    <property type="entry name" value="GvpO"/>
    <property type="match status" value="1"/>
</dbReference>
<dbReference type="InterPro" id="IPR008634">
    <property type="entry name" value="Gas-vesicle_GvpO"/>
</dbReference>
<evidence type="ECO:0000313" key="3">
    <source>
        <dbReference type="Proteomes" id="UP001596119"/>
    </source>
</evidence>
<dbReference type="RefSeq" id="WP_379565989.1">
    <property type="nucleotide sequence ID" value="NZ_JBHSQK010000023.1"/>
</dbReference>
<dbReference type="EMBL" id="JBHSQK010000023">
    <property type="protein sequence ID" value="MFC5948909.1"/>
    <property type="molecule type" value="Genomic_DNA"/>
</dbReference>
<reference evidence="3" key="1">
    <citation type="journal article" date="2019" name="Int. J. Syst. Evol. Microbiol.">
        <title>The Global Catalogue of Microorganisms (GCM) 10K type strain sequencing project: providing services to taxonomists for standard genome sequencing and annotation.</title>
        <authorList>
            <consortium name="The Broad Institute Genomics Platform"/>
            <consortium name="The Broad Institute Genome Sequencing Center for Infectious Disease"/>
            <person name="Wu L."/>
            <person name="Ma J."/>
        </authorList>
    </citation>
    <scope>NUCLEOTIDE SEQUENCE [LARGE SCALE GENOMIC DNA]</scope>
    <source>
        <strain evidence="3">CGMCC 4.7397</strain>
    </source>
</reference>
<name>A0ABW1I861_9PSEU</name>
<keyword evidence="3" id="KW-1185">Reference proteome</keyword>
<feature type="compositionally biased region" description="Basic and acidic residues" evidence="1">
    <location>
        <begin position="1"/>
        <end position="39"/>
    </location>
</feature>
<evidence type="ECO:0000256" key="1">
    <source>
        <dbReference type="SAM" id="MobiDB-lite"/>
    </source>
</evidence>
<gene>
    <name evidence="2" type="primary">gvpO</name>
    <name evidence="2" type="ORF">ACFQH9_11530</name>
</gene>
<dbReference type="Proteomes" id="UP001596119">
    <property type="component" value="Unassembled WGS sequence"/>
</dbReference>
<feature type="region of interest" description="Disordered" evidence="1">
    <location>
        <begin position="1"/>
        <end position="64"/>
    </location>
</feature>
<accession>A0ABW1I861</accession>
<comment type="caution">
    <text evidence="2">The sequence shown here is derived from an EMBL/GenBank/DDBJ whole genome shotgun (WGS) entry which is preliminary data.</text>
</comment>
<organism evidence="2 3">
    <name type="scientific">Pseudonocardia lutea</name>
    <dbReference type="NCBI Taxonomy" id="2172015"/>
    <lineage>
        <taxon>Bacteria</taxon>
        <taxon>Bacillati</taxon>
        <taxon>Actinomycetota</taxon>
        <taxon>Actinomycetes</taxon>
        <taxon>Pseudonocardiales</taxon>
        <taxon>Pseudonocardiaceae</taxon>
        <taxon>Pseudonocardia</taxon>
    </lineage>
</organism>
<proteinExistence type="predicted"/>